<protein>
    <submittedName>
        <fullName evidence="1">DUF1643 domain-containing protein</fullName>
    </submittedName>
</protein>
<dbReference type="AlphaFoldDB" id="A0AAJ4MZJ2"/>
<dbReference type="InterPro" id="IPR012441">
    <property type="entry name" value="DUF1643"/>
</dbReference>
<organism evidence="1 2">
    <name type="scientific">Agrobacterium tumefaciens</name>
    <dbReference type="NCBI Taxonomy" id="358"/>
    <lineage>
        <taxon>Bacteria</taxon>
        <taxon>Pseudomonadati</taxon>
        <taxon>Pseudomonadota</taxon>
        <taxon>Alphaproteobacteria</taxon>
        <taxon>Hyphomicrobiales</taxon>
        <taxon>Rhizobiaceae</taxon>
        <taxon>Rhizobium/Agrobacterium group</taxon>
        <taxon>Agrobacterium</taxon>
        <taxon>Agrobacterium tumefaciens complex</taxon>
    </lineage>
</organism>
<accession>A0AAJ4MZJ2</accession>
<proteinExistence type="predicted"/>
<reference evidence="1" key="1">
    <citation type="submission" date="2020-02" db="EMBL/GenBank/DDBJ databases">
        <title>Unexpected conservation and global transmission of agrobacterial virulence plasmids.</title>
        <authorList>
            <person name="Weisberg A.J."/>
            <person name="Davis E.W. II"/>
            <person name="Tabima J.R."/>
            <person name="Belcher M.S."/>
            <person name="Miller M."/>
            <person name="Kuo C.-H."/>
            <person name="Loper J.E."/>
            <person name="Grunwald N.J."/>
            <person name="Putnam M.L."/>
            <person name="Chang J.H."/>
        </authorList>
    </citation>
    <scope>NUCLEOTIDE SEQUENCE</scope>
    <source>
        <strain evidence="1">Q15/94</strain>
    </source>
</reference>
<dbReference type="Proteomes" id="UP000663946">
    <property type="component" value="Chromosome 1"/>
</dbReference>
<evidence type="ECO:0000313" key="1">
    <source>
        <dbReference type="EMBL" id="QTG12384.1"/>
    </source>
</evidence>
<dbReference type="RefSeq" id="WP_333721856.1">
    <property type="nucleotide sequence ID" value="NZ_CP049216.1"/>
</dbReference>
<dbReference type="Pfam" id="PF07799">
    <property type="entry name" value="DUF1643"/>
    <property type="match status" value="1"/>
</dbReference>
<dbReference type="EMBL" id="CP049216">
    <property type="protein sequence ID" value="QTG12384.1"/>
    <property type="molecule type" value="Genomic_DNA"/>
</dbReference>
<sequence>MIGSAVFSDCGTYRYRLDRTVSETGIVIAFFGVNGATASGERDDHTSTKWKRFTLDNHGRRYIAANPFAFCATNVKELATAADPVGPDNDRYLEQVIAEADLLVPCCGSRTKLPKRLRPHLDQLYDRLFASGKPIKVFGFTASGDPQHPLMLPYSTKLVDWKRVDDWEP</sequence>
<name>A0AAJ4MZJ2_AGRTU</name>
<gene>
    <name evidence="1" type="ORF">G6M86_03615</name>
</gene>
<evidence type="ECO:0000313" key="2">
    <source>
        <dbReference type="Proteomes" id="UP000663946"/>
    </source>
</evidence>